<evidence type="ECO:0000313" key="4">
    <source>
        <dbReference type="Proteomes" id="UP001341281"/>
    </source>
</evidence>
<sequence>MVRFAMLRSPSLANSSPEPRLRGVARALQRAAVPNGRQWRPRPLLTVVARSDLDGPDPNRSRSNLSQIQIRPSRCDGDRSAPVNRGTFGKEPLPLSEINPQSYTLSSPWSFSKPPPEFFEQQQENPEEGKLKALFAWPKLKASVISYVQACQVCQQAKIEHLRLPGLLQPLPVPEQSWATINMDFIEGLPKSGKFDVTLVMVDKFTKYAHFIPRSHPFTALSVAQEFLNTVYRLHGLPQAITTDRNRIFTSNLWQELFRLTDTKLLMSSSYHPKTDGQTERLNQCLEAFLRCTVHSCPRQMDLVVTTCRIL</sequence>
<dbReference type="Pfam" id="PF17921">
    <property type="entry name" value="Integrase_H2C2"/>
    <property type="match status" value="1"/>
</dbReference>
<dbReference type="PANTHER" id="PTHR35046:SF18">
    <property type="entry name" value="RNA-DIRECTED DNA POLYMERASE"/>
    <property type="match status" value="1"/>
</dbReference>
<dbReference type="Gene3D" id="3.30.420.10">
    <property type="entry name" value="Ribonuclease H-like superfamily/Ribonuclease H"/>
    <property type="match status" value="1"/>
</dbReference>
<evidence type="ECO:0000313" key="3">
    <source>
        <dbReference type="EMBL" id="WVZ83054.1"/>
    </source>
</evidence>
<dbReference type="PANTHER" id="PTHR35046">
    <property type="entry name" value="ZINC KNUCKLE (CCHC-TYPE) FAMILY PROTEIN"/>
    <property type="match status" value="1"/>
</dbReference>
<gene>
    <name evidence="3" type="ORF">U9M48_030238</name>
</gene>
<dbReference type="InterPro" id="IPR041588">
    <property type="entry name" value="Integrase_H2C2"/>
</dbReference>
<proteinExistence type="predicted"/>
<feature type="region of interest" description="Disordered" evidence="1">
    <location>
        <begin position="50"/>
        <end position="98"/>
    </location>
</feature>
<dbReference type="PROSITE" id="PS50994">
    <property type="entry name" value="INTEGRASE"/>
    <property type="match status" value="1"/>
</dbReference>
<dbReference type="GO" id="GO:0015074">
    <property type="term" value="P:DNA integration"/>
    <property type="evidence" value="ECO:0007669"/>
    <property type="project" value="InterPro"/>
</dbReference>
<dbReference type="InterPro" id="IPR001584">
    <property type="entry name" value="Integrase_cat-core"/>
</dbReference>
<evidence type="ECO:0000259" key="2">
    <source>
        <dbReference type="PROSITE" id="PS50994"/>
    </source>
</evidence>
<reference evidence="3 4" key="1">
    <citation type="submission" date="2024-02" db="EMBL/GenBank/DDBJ databases">
        <title>High-quality chromosome-scale genome assembly of Pensacola bahiagrass (Paspalum notatum Flugge var. saurae).</title>
        <authorList>
            <person name="Vega J.M."/>
            <person name="Podio M."/>
            <person name="Orjuela J."/>
            <person name="Siena L.A."/>
            <person name="Pessino S.C."/>
            <person name="Combes M.C."/>
            <person name="Mariac C."/>
            <person name="Albertini E."/>
            <person name="Pupilli F."/>
            <person name="Ortiz J.P.A."/>
            <person name="Leblanc O."/>
        </authorList>
    </citation>
    <scope>NUCLEOTIDE SEQUENCE [LARGE SCALE GENOMIC DNA]</scope>
    <source>
        <strain evidence="3">R1</strain>
        <tissue evidence="3">Leaf</tissue>
    </source>
</reference>
<organism evidence="3 4">
    <name type="scientific">Paspalum notatum var. saurae</name>
    <dbReference type="NCBI Taxonomy" id="547442"/>
    <lineage>
        <taxon>Eukaryota</taxon>
        <taxon>Viridiplantae</taxon>
        <taxon>Streptophyta</taxon>
        <taxon>Embryophyta</taxon>
        <taxon>Tracheophyta</taxon>
        <taxon>Spermatophyta</taxon>
        <taxon>Magnoliopsida</taxon>
        <taxon>Liliopsida</taxon>
        <taxon>Poales</taxon>
        <taxon>Poaceae</taxon>
        <taxon>PACMAD clade</taxon>
        <taxon>Panicoideae</taxon>
        <taxon>Andropogonodae</taxon>
        <taxon>Paspaleae</taxon>
        <taxon>Paspalinae</taxon>
        <taxon>Paspalum</taxon>
    </lineage>
</organism>
<protein>
    <recommendedName>
        <fullName evidence="2">Integrase catalytic domain-containing protein</fullName>
    </recommendedName>
</protein>
<keyword evidence="4" id="KW-1185">Reference proteome</keyword>
<dbReference type="GO" id="GO:0003676">
    <property type="term" value="F:nucleic acid binding"/>
    <property type="evidence" value="ECO:0007669"/>
    <property type="project" value="InterPro"/>
</dbReference>
<dbReference type="SUPFAM" id="SSF53098">
    <property type="entry name" value="Ribonuclease H-like"/>
    <property type="match status" value="1"/>
</dbReference>
<accession>A0AAQ3TZQ7</accession>
<dbReference type="AlphaFoldDB" id="A0AAQ3TZQ7"/>
<dbReference type="Proteomes" id="UP001341281">
    <property type="component" value="Chromosome 07"/>
</dbReference>
<feature type="compositionally biased region" description="Polar residues" evidence="1">
    <location>
        <begin position="61"/>
        <end position="70"/>
    </location>
</feature>
<evidence type="ECO:0000256" key="1">
    <source>
        <dbReference type="SAM" id="MobiDB-lite"/>
    </source>
</evidence>
<name>A0AAQ3TZQ7_PASNO</name>
<dbReference type="EMBL" id="CP144751">
    <property type="protein sequence ID" value="WVZ83054.1"/>
    <property type="molecule type" value="Genomic_DNA"/>
</dbReference>
<dbReference type="InterPro" id="IPR012337">
    <property type="entry name" value="RNaseH-like_sf"/>
</dbReference>
<dbReference type="InterPro" id="IPR036397">
    <property type="entry name" value="RNaseH_sf"/>
</dbReference>
<feature type="non-terminal residue" evidence="3">
    <location>
        <position position="311"/>
    </location>
</feature>
<feature type="compositionally biased region" description="Basic and acidic residues" evidence="1">
    <location>
        <begin position="51"/>
        <end position="60"/>
    </location>
</feature>
<feature type="domain" description="Integrase catalytic" evidence="2">
    <location>
        <begin position="168"/>
        <end position="311"/>
    </location>
</feature>